<feature type="transmembrane region" description="Helical" evidence="1">
    <location>
        <begin position="15"/>
        <end position="36"/>
    </location>
</feature>
<sequence>MKLLKLAKWLDEKNVAFIVSSIGIAIILLWIGTTKFTPTESNGIAGLVKNSPLMSWMYHIFSINTTSAIIGVLEILAALAILAGNFSPRVGIWGSMLCVVIFFVTSTFFLTTPDTVTMFDGVYAPSGTGSFLIKDISILGASLFLLSHFAKKTLESGN</sequence>
<feature type="transmembrane region" description="Helical" evidence="1">
    <location>
        <begin position="131"/>
        <end position="150"/>
    </location>
</feature>
<evidence type="ECO:0000313" key="2">
    <source>
        <dbReference type="EMBL" id="WPU92965.1"/>
    </source>
</evidence>
<dbReference type="PIRSF" id="PIRSF028065">
    <property type="entry name" value="UCP028065"/>
    <property type="match status" value="1"/>
</dbReference>
<keyword evidence="1" id="KW-1133">Transmembrane helix</keyword>
<proteinExistence type="predicted"/>
<reference evidence="2 3" key="1">
    <citation type="submission" date="2023-11" db="EMBL/GenBank/DDBJ databases">
        <title>Analysis of the Genomes of Mucilaginibacter gossypii cycad 4 and M. sabulilitoris SNA2: microbes with the potential for plant growth promotion.</title>
        <authorList>
            <person name="Hirsch A.M."/>
            <person name="Humm E."/>
            <person name="Rubbi M."/>
            <person name="Del Vecchio G."/>
            <person name="Ha S.M."/>
            <person name="Pellegrini M."/>
            <person name="Gunsalus R.P."/>
        </authorList>
    </citation>
    <scope>NUCLEOTIDE SEQUENCE [LARGE SCALE GENOMIC DNA]</scope>
    <source>
        <strain evidence="2 3">SNA2</strain>
    </source>
</reference>
<protein>
    <submittedName>
        <fullName evidence="2">DUF417 family protein</fullName>
    </submittedName>
</protein>
<dbReference type="PANTHER" id="PTHR40106:SF1">
    <property type="entry name" value="INNER MEMBRANE PROTEIN RCLC"/>
    <property type="match status" value="1"/>
</dbReference>
<gene>
    <name evidence="2" type="ORF">SNE25_26940</name>
</gene>
<dbReference type="Proteomes" id="UP001324380">
    <property type="component" value="Chromosome"/>
</dbReference>
<keyword evidence="1" id="KW-0472">Membrane</keyword>
<feature type="transmembrane region" description="Helical" evidence="1">
    <location>
        <begin position="90"/>
        <end position="111"/>
    </location>
</feature>
<evidence type="ECO:0000256" key="1">
    <source>
        <dbReference type="SAM" id="Phobius"/>
    </source>
</evidence>
<dbReference type="Pfam" id="PF04224">
    <property type="entry name" value="DUF417"/>
    <property type="match status" value="1"/>
</dbReference>
<evidence type="ECO:0000313" key="3">
    <source>
        <dbReference type="Proteomes" id="UP001324380"/>
    </source>
</evidence>
<dbReference type="RefSeq" id="WP_321562122.1">
    <property type="nucleotide sequence ID" value="NZ_CP139558.1"/>
</dbReference>
<name>A0ABZ0TP62_9SPHI</name>
<organism evidence="2 3">
    <name type="scientific">Mucilaginibacter sabulilitoris</name>
    <dbReference type="NCBI Taxonomy" id="1173583"/>
    <lineage>
        <taxon>Bacteria</taxon>
        <taxon>Pseudomonadati</taxon>
        <taxon>Bacteroidota</taxon>
        <taxon>Sphingobacteriia</taxon>
        <taxon>Sphingobacteriales</taxon>
        <taxon>Sphingobacteriaceae</taxon>
        <taxon>Mucilaginibacter</taxon>
    </lineage>
</organism>
<dbReference type="PANTHER" id="PTHR40106">
    <property type="entry name" value="INNER MEMBRANE PROTEIN RCLC"/>
    <property type="match status" value="1"/>
</dbReference>
<accession>A0ABZ0TP62</accession>
<dbReference type="InterPro" id="IPR016865">
    <property type="entry name" value="RclC"/>
</dbReference>
<feature type="transmembrane region" description="Helical" evidence="1">
    <location>
        <begin position="56"/>
        <end position="83"/>
    </location>
</feature>
<keyword evidence="3" id="KW-1185">Reference proteome</keyword>
<dbReference type="EMBL" id="CP139558">
    <property type="protein sequence ID" value="WPU92965.1"/>
    <property type="molecule type" value="Genomic_DNA"/>
</dbReference>
<keyword evidence="1" id="KW-0812">Transmembrane</keyword>
<dbReference type="InterPro" id="IPR007339">
    <property type="entry name" value="RclC-like"/>
</dbReference>